<protein>
    <submittedName>
        <fullName evidence="1">Uncharacterized protein</fullName>
    </submittedName>
</protein>
<evidence type="ECO:0000313" key="1">
    <source>
        <dbReference type="EMBL" id="OQX04484.1"/>
    </source>
</evidence>
<reference evidence="1 2" key="1">
    <citation type="submission" date="2017-01" db="EMBL/GenBank/DDBJ databases">
        <title>Novel large sulfur bacteria in the metagenomes of groundwater-fed chemosynthetic microbial mats in the Lake Huron basin.</title>
        <authorList>
            <person name="Sharrar A.M."/>
            <person name="Flood B.E."/>
            <person name="Bailey J.V."/>
            <person name="Jones D.S."/>
            <person name="Biddanda B."/>
            <person name="Ruberg S.A."/>
            <person name="Marcus D.N."/>
            <person name="Dick G.J."/>
        </authorList>
    </citation>
    <scope>NUCLEOTIDE SEQUENCE [LARGE SCALE GENOMIC DNA]</scope>
    <source>
        <strain evidence="1">A8</strain>
    </source>
</reference>
<dbReference type="EMBL" id="MTEJ01000335">
    <property type="protein sequence ID" value="OQX04484.1"/>
    <property type="molecule type" value="Genomic_DNA"/>
</dbReference>
<organism evidence="1 2">
    <name type="scientific">Thiothrix lacustris</name>
    <dbReference type="NCBI Taxonomy" id="525917"/>
    <lineage>
        <taxon>Bacteria</taxon>
        <taxon>Pseudomonadati</taxon>
        <taxon>Pseudomonadota</taxon>
        <taxon>Gammaproteobacteria</taxon>
        <taxon>Thiotrichales</taxon>
        <taxon>Thiotrichaceae</taxon>
        <taxon>Thiothrix</taxon>
    </lineage>
</organism>
<comment type="caution">
    <text evidence="1">The sequence shown here is derived from an EMBL/GenBank/DDBJ whole genome shotgun (WGS) entry which is preliminary data.</text>
</comment>
<sequence length="90" mass="10164">MNPTINTPEMQAIQEYRAQSSLMFDLKELYALVNVCRLALANQGQDETDTTSAVLMLTATRLFDLCEQQEVREKALELAAYPHLAEEVQS</sequence>
<proteinExistence type="predicted"/>
<evidence type="ECO:0000313" key="2">
    <source>
        <dbReference type="Proteomes" id="UP000192491"/>
    </source>
</evidence>
<dbReference type="Proteomes" id="UP000192491">
    <property type="component" value="Unassembled WGS sequence"/>
</dbReference>
<dbReference type="AlphaFoldDB" id="A0A1Y1QFR5"/>
<name>A0A1Y1QFR5_9GAMM</name>
<gene>
    <name evidence="1" type="ORF">BWK73_36075</name>
</gene>
<accession>A0A1Y1QFR5</accession>